<dbReference type="InterPro" id="IPR002516">
    <property type="entry name" value="Glyco_trans_11"/>
</dbReference>
<dbReference type="GO" id="GO:0008107">
    <property type="term" value="F:galactoside 2-alpha-L-fucosyltransferase activity"/>
    <property type="evidence" value="ECO:0007669"/>
    <property type="project" value="InterPro"/>
</dbReference>
<keyword evidence="2" id="KW-0808">Transferase</keyword>
<feature type="domain" description="Methyltransferase type 11" evidence="3">
    <location>
        <begin position="297"/>
        <end position="361"/>
    </location>
</feature>
<evidence type="ECO:0000256" key="2">
    <source>
        <dbReference type="ARBA" id="ARBA00022679"/>
    </source>
</evidence>
<proteinExistence type="predicted"/>
<gene>
    <name evidence="4" type="ORF">LCGC14_0358550</name>
</gene>
<dbReference type="EMBL" id="LAZR01000276">
    <property type="protein sequence ID" value="KKN77580.1"/>
    <property type="molecule type" value="Genomic_DNA"/>
</dbReference>
<evidence type="ECO:0000313" key="4">
    <source>
        <dbReference type="EMBL" id="KKN77580.1"/>
    </source>
</evidence>
<dbReference type="Pfam" id="PF08241">
    <property type="entry name" value="Methyltransf_11"/>
    <property type="match status" value="1"/>
</dbReference>
<dbReference type="GO" id="GO:0016020">
    <property type="term" value="C:membrane"/>
    <property type="evidence" value="ECO:0007669"/>
    <property type="project" value="InterPro"/>
</dbReference>
<dbReference type="AlphaFoldDB" id="A0A0F9T8N3"/>
<name>A0A0F9T8N3_9ZZZZ</name>
<dbReference type="Gene3D" id="3.40.50.11350">
    <property type="match status" value="1"/>
</dbReference>
<protein>
    <recommendedName>
        <fullName evidence="3">Methyltransferase type 11 domain-containing protein</fullName>
    </recommendedName>
</protein>
<accession>A0A0F9T8N3</accession>
<dbReference type="InterPro" id="IPR029063">
    <property type="entry name" value="SAM-dependent_MTases_sf"/>
</dbReference>
<dbReference type="GO" id="GO:0008757">
    <property type="term" value="F:S-adenosylmethionine-dependent methyltransferase activity"/>
    <property type="evidence" value="ECO:0007669"/>
    <property type="project" value="InterPro"/>
</dbReference>
<reference evidence="4" key="1">
    <citation type="journal article" date="2015" name="Nature">
        <title>Complex archaea that bridge the gap between prokaryotes and eukaryotes.</title>
        <authorList>
            <person name="Spang A."/>
            <person name="Saw J.H."/>
            <person name="Jorgensen S.L."/>
            <person name="Zaremba-Niedzwiedzka K."/>
            <person name="Martijn J."/>
            <person name="Lind A.E."/>
            <person name="van Eijk R."/>
            <person name="Schleper C."/>
            <person name="Guy L."/>
            <person name="Ettema T.J."/>
        </authorList>
    </citation>
    <scope>NUCLEOTIDE SEQUENCE</scope>
</reference>
<dbReference type="GO" id="GO:0005975">
    <property type="term" value="P:carbohydrate metabolic process"/>
    <property type="evidence" value="ECO:0007669"/>
    <property type="project" value="InterPro"/>
</dbReference>
<dbReference type="InterPro" id="IPR013216">
    <property type="entry name" value="Methyltransf_11"/>
</dbReference>
<evidence type="ECO:0000256" key="1">
    <source>
        <dbReference type="ARBA" id="ARBA00022676"/>
    </source>
</evidence>
<dbReference type="Pfam" id="PF01531">
    <property type="entry name" value="Glyco_transf_11"/>
    <property type="match status" value="1"/>
</dbReference>
<dbReference type="CDD" id="cd11301">
    <property type="entry name" value="Fut1_Fut2_like"/>
    <property type="match status" value="1"/>
</dbReference>
<dbReference type="PANTHER" id="PTHR11927">
    <property type="entry name" value="GALACTOSIDE 2-L-FUCOSYLTRANSFERASE"/>
    <property type="match status" value="1"/>
</dbReference>
<comment type="caution">
    <text evidence="4">The sequence shown here is derived from an EMBL/GenBank/DDBJ whole genome shotgun (WGS) entry which is preliminary data.</text>
</comment>
<sequence length="444" mass="51049">MFIAMEKLDCYETVGNRSYGNELFQYAALKIYAKERGCEVQIPKGWIGRELFEGCNDPVLSSSPRPHIDLGSSQLPIWSNGVLGPDCDVYGYFQYHTSHYAPYKDFFRKLFVPKNELREKTDSFLRQHPRGVSSSLICIHIRRGDYCNPPNRVAPSQWYVDWLDKNLERFDNPTIFIASDDLEMVIPDFKKYAPVMCKPTNEAMGMFLDHYVMQHADVLLASNSTFSFTAAMLNEKGGEFWRPDYQGEKLVSFDPWDSDPISPFPHHKAVKLHLGCGRQRLEGYVNIDCRKSKGTDVVCDIRALPYAENSVDTIESYHVFEHMPVCLHANVDDKYGEKYGLLITVLKEWYRVLKPGGNLVIEMPDLDKVLEVYLEADEAGKEKLLIGIYGSFRGGDDTDIHRWGANEARLDYMLVKAGFKYIKFTEAQDYHRDFCPCLRVEAIK</sequence>
<evidence type="ECO:0000259" key="3">
    <source>
        <dbReference type="Pfam" id="PF08241"/>
    </source>
</evidence>
<organism evidence="4">
    <name type="scientific">marine sediment metagenome</name>
    <dbReference type="NCBI Taxonomy" id="412755"/>
    <lineage>
        <taxon>unclassified sequences</taxon>
        <taxon>metagenomes</taxon>
        <taxon>ecological metagenomes</taxon>
    </lineage>
</organism>
<keyword evidence="1" id="KW-0328">Glycosyltransferase</keyword>
<dbReference type="SUPFAM" id="SSF53335">
    <property type="entry name" value="S-adenosyl-L-methionine-dependent methyltransferases"/>
    <property type="match status" value="1"/>
</dbReference>
<dbReference type="PANTHER" id="PTHR11927:SF9">
    <property type="entry name" value="L-FUCOSYLTRANSFERASE"/>
    <property type="match status" value="1"/>
</dbReference>
<dbReference type="Gene3D" id="3.40.50.150">
    <property type="entry name" value="Vaccinia Virus protein VP39"/>
    <property type="match status" value="1"/>
</dbReference>